<dbReference type="PANTHER" id="PTHR22642:SF2">
    <property type="entry name" value="PROTEIN LONG AFTER FAR-RED 3"/>
    <property type="match status" value="1"/>
</dbReference>
<evidence type="ECO:0000256" key="1">
    <source>
        <dbReference type="SAM" id="MobiDB-lite"/>
    </source>
</evidence>
<reference evidence="3" key="1">
    <citation type="submission" date="2022-05" db="EMBL/GenBank/DDBJ databases">
        <title>Sphingomonas sp. strain MG17 Genome sequencing and assembly.</title>
        <authorList>
            <person name="Kim I."/>
        </authorList>
    </citation>
    <scope>NUCLEOTIDE SEQUENCE</scope>
    <source>
        <strain evidence="3">MG17</strain>
    </source>
</reference>
<dbReference type="Gene3D" id="3.20.20.140">
    <property type="entry name" value="Metal-dependent hydrolases"/>
    <property type="match status" value="1"/>
</dbReference>
<dbReference type="Pfam" id="PF07969">
    <property type="entry name" value="Amidohydro_3"/>
    <property type="match status" value="1"/>
</dbReference>
<dbReference type="Gene3D" id="3.10.310.70">
    <property type="match status" value="1"/>
</dbReference>
<feature type="compositionally biased region" description="Basic and acidic residues" evidence="1">
    <location>
        <begin position="177"/>
        <end position="193"/>
    </location>
</feature>
<dbReference type="AlphaFoldDB" id="A0A9X2KJV4"/>
<sequence length="569" mass="60785">MAIALACAPAAALAQARTADVILTNARVYTVEKSQPWAQAVAIRGGKILAVGPAKTVARTRGKRTRVVDLGGRMLLPAFGDSHAHPLFGGLTYARCPIVDGKTVEQYKRLIAACVAKTPGTGVVYGVGWAQTNFPGISPRKETLDAISRDRPIIFGSFDGHGMWANSKALELAGITRDTRDPPNGKIDRDPKTGEPSGALWEFSAMALLDRLIPPPGPAELQASIRYVVRHFNSLGITNWHDAGVEFADDGSSDMVEAYRAVRDAGDLSTHVVIGLKWKNERGLDQIPGILKTAARASGYGLNARSVKYYLDGVIPQHTAAMIEPYEGTAERGKTSIPTGTLRAAITDLDARGFQAHIHAIGDRAVREGLDAFAAARTRNGAKDNRHFISHMNMIDPADQPRFGQLGVYAGLQPYWASNYDDMDLQKKAIGPKRTASIYPAANIVKAGGKLAYGADWPVDSANPLDGIQVALTRTNPQKPGSGALGPDQAVTLAEAIASYTLHVAQVNHIDQRTGSIAVGKDADLVVLDRNLFELLPAEISKAKVLLTLFAGKPVFGHVGSFGRASSTR</sequence>
<protein>
    <submittedName>
        <fullName evidence="3">Amidohydrolase</fullName>
    </submittedName>
</protein>
<feature type="domain" description="Amidohydrolase 3" evidence="2">
    <location>
        <begin position="66"/>
        <end position="556"/>
    </location>
</feature>
<dbReference type="SUPFAM" id="SSF51556">
    <property type="entry name" value="Metallo-dependent hydrolases"/>
    <property type="match status" value="1"/>
</dbReference>
<organism evidence="3 4">
    <name type="scientific">Sphingomonas tagetis</name>
    <dbReference type="NCBI Taxonomy" id="2949092"/>
    <lineage>
        <taxon>Bacteria</taxon>
        <taxon>Pseudomonadati</taxon>
        <taxon>Pseudomonadota</taxon>
        <taxon>Alphaproteobacteria</taxon>
        <taxon>Sphingomonadales</taxon>
        <taxon>Sphingomonadaceae</taxon>
        <taxon>Sphingomonas</taxon>
    </lineage>
</organism>
<comment type="caution">
    <text evidence="3">The sequence shown here is derived from an EMBL/GenBank/DDBJ whole genome shotgun (WGS) entry which is preliminary data.</text>
</comment>
<dbReference type="CDD" id="cd01300">
    <property type="entry name" value="YtcJ_like"/>
    <property type="match status" value="1"/>
</dbReference>
<feature type="region of interest" description="Disordered" evidence="1">
    <location>
        <begin position="176"/>
        <end position="196"/>
    </location>
</feature>
<dbReference type="InterPro" id="IPR032466">
    <property type="entry name" value="Metal_Hydrolase"/>
</dbReference>
<dbReference type="InterPro" id="IPR033932">
    <property type="entry name" value="YtcJ-like"/>
</dbReference>
<proteinExistence type="predicted"/>
<evidence type="ECO:0000313" key="4">
    <source>
        <dbReference type="Proteomes" id="UP001139451"/>
    </source>
</evidence>
<dbReference type="InterPro" id="IPR011059">
    <property type="entry name" value="Metal-dep_hydrolase_composite"/>
</dbReference>
<dbReference type="InterPro" id="IPR013108">
    <property type="entry name" value="Amidohydro_3"/>
</dbReference>
<name>A0A9X2KJV4_9SPHN</name>
<keyword evidence="4" id="KW-1185">Reference proteome</keyword>
<evidence type="ECO:0000259" key="2">
    <source>
        <dbReference type="Pfam" id="PF07969"/>
    </source>
</evidence>
<dbReference type="Proteomes" id="UP001139451">
    <property type="component" value="Unassembled WGS sequence"/>
</dbReference>
<dbReference type="GO" id="GO:0016810">
    <property type="term" value="F:hydrolase activity, acting on carbon-nitrogen (but not peptide) bonds"/>
    <property type="evidence" value="ECO:0007669"/>
    <property type="project" value="InterPro"/>
</dbReference>
<gene>
    <name evidence="3" type="ORF">M9978_05485</name>
</gene>
<dbReference type="EMBL" id="JAMLDX010000003">
    <property type="protein sequence ID" value="MCP3729879.1"/>
    <property type="molecule type" value="Genomic_DNA"/>
</dbReference>
<accession>A0A9X2KJV4</accession>
<dbReference type="PANTHER" id="PTHR22642">
    <property type="entry name" value="IMIDAZOLONEPROPIONASE"/>
    <property type="match status" value="1"/>
</dbReference>
<evidence type="ECO:0000313" key="3">
    <source>
        <dbReference type="EMBL" id="MCP3729879.1"/>
    </source>
</evidence>
<dbReference type="SUPFAM" id="SSF51338">
    <property type="entry name" value="Composite domain of metallo-dependent hydrolases"/>
    <property type="match status" value="1"/>
</dbReference>
<dbReference type="Gene3D" id="2.30.40.10">
    <property type="entry name" value="Urease, subunit C, domain 1"/>
    <property type="match status" value="1"/>
</dbReference>